<dbReference type="GO" id="GO:0006631">
    <property type="term" value="P:fatty acid metabolic process"/>
    <property type="evidence" value="ECO:0007669"/>
    <property type="project" value="TreeGrafter"/>
</dbReference>
<evidence type="ECO:0000259" key="4">
    <source>
        <dbReference type="Pfam" id="PF13193"/>
    </source>
</evidence>
<dbReference type="Pfam" id="PF13193">
    <property type="entry name" value="AMP-binding_C"/>
    <property type="match status" value="1"/>
</dbReference>
<reference evidence="5" key="1">
    <citation type="submission" date="2020-07" db="EMBL/GenBank/DDBJ databases">
        <title>Huge and variable diversity of episymbiotic CPR bacteria and DPANN archaea in groundwater ecosystems.</title>
        <authorList>
            <person name="He C.Y."/>
            <person name="Keren R."/>
            <person name="Whittaker M."/>
            <person name="Farag I.F."/>
            <person name="Doudna J."/>
            <person name="Cate J.H.D."/>
            <person name="Banfield J.F."/>
        </authorList>
    </citation>
    <scope>NUCLEOTIDE SEQUENCE</scope>
    <source>
        <strain evidence="5">NC_groundwater_1586_Pr3_B-0.1um_66_15</strain>
    </source>
</reference>
<organism evidence="5 6">
    <name type="scientific">Devosia nanyangense</name>
    <dbReference type="NCBI Taxonomy" id="1228055"/>
    <lineage>
        <taxon>Bacteria</taxon>
        <taxon>Pseudomonadati</taxon>
        <taxon>Pseudomonadota</taxon>
        <taxon>Alphaproteobacteria</taxon>
        <taxon>Hyphomicrobiales</taxon>
        <taxon>Devosiaceae</taxon>
        <taxon>Devosia</taxon>
    </lineage>
</organism>
<dbReference type="Pfam" id="PF00501">
    <property type="entry name" value="AMP-binding"/>
    <property type="match status" value="1"/>
</dbReference>
<dbReference type="PANTHER" id="PTHR43201:SF5">
    <property type="entry name" value="MEDIUM-CHAIN ACYL-COA LIGASE ACSF2, MITOCHONDRIAL"/>
    <property type="match status" value="1"/>
</dbReference>
<dbReference type="InterPro" id="IPR045851">
    <property type="entry name" value="AMP-bd_C_sf"/>
</dbReference>
<protein>
    <submittedName>
        <fullName evidence="5">Acyl--CoA ligase</fullName>
    </submittedName>
</protein>
<evidence type="ECO:0000313" key="6">
    <source>
        <dbReference type="Proteomes" id="UP000782610"/>
    </source>
</evidence>
<comment type="similarity">
    <text evidence="1">Belongs to the ATP-dependent AMP-binding enzyme family.</text>
</comment>
<accession>A0A933L404</accession>
<dbReference type="Gene3D" id="3.30.300.30">
    <property type="match status" value="1"/>
</dbReference>
<dbReference type="SUPFAM" id="SSF56801">
    <property type="entry name" value="Acetyl-CoA synthetase-like"/>
    <property type="match status" value="1"/>
</dbReference>
<comment type="caution">
    <text evidence="5">The sequence shown here is derived from an EMBL/GenBank/DDBJ whole genome shotgun (WGS) entry which is preliminary data.</text>
</comment>
<feature type="domain" description="AMP-binding enzyme C-terminal" evidence="4">
    <location>
        <begin position="407"/>
        <end position="480"/>
    </location>
</feature>
<gene>
    <name evidence="5" type="ORF">HY834_12945</name>
</gene>
<feature type="domain" description="AMP-dependent synthetase/ligase" evidence="3">
    <location>
        <begin position="19"/>
        <end position="357"/>
    </location>
</feature>
<dbReference type="Proteomes" id="UP000782610">
    <property type="component" value="Unassembled WGS sequence"/>
</dbReference>
<evidence type="ECO:0000256" key="2">
    <source>
        <dbReference type="ARBA" id="ARBA00022598"/>
    </source>
</evidence>
<dbReference type="InterPro" id="IPR025110">
    <property type="entry name" value="AMP-bd_C"/>
</dbReference>
<keyword evidence="2 5" id="KW-0436">Ligase</keyword>
<name>A0A933L404_9HYPH</name>
<dbReference type="EMBL" id="JACRAF010000035">
    <property type="protein sequence ID" value="MBI4922647.1"/>
    <property type="molecule type" value="Genomic_DNA"/>
</dbReference>
<proteinExistence type="inferred from homology"/>
<dbReference type="InterPro" id="IPR042099">
    <property type="entry name" value="ANL_N_sf"/>
</dbReference>
<dbReference type="InterPro" id="IPR000873">
    <property type="entry name" value="AMP-dep_synth/lig_dom"/>
</dbReference>
<evidence type="ECO:0000259" key="3">
    <source>
        <dbReference type="Pfam" id="PF00501"/>
    </source>
</evidence>
<dbReference type="GO" id="GO:0031956">
    <property type="term" value="F:medium-chain fatty acid-CoA ligase activity"/>
    <property type="evidence" value="ECO:0007669"/>
    <property type="project" value="TreeGrafter"/>
</dbReference>
<dbReference type="AlphaFoldDB" id="A0A933L404"/>
<dbReference type="PANTHER" id="PTHR43201">
    <property type="entry name" value="ACYL-COA SYNTHETASE"/>
    <property type="match status" value="1"/>
</dbReference>
<dbReference type="Gene3D" id="3.40.50.12780">
    <property type="entry name" value="N-terminal domain of ligase-like"/>
    <property type="match status" value="1"/>
</dbReference>
<sequence>MIYDNLLAIAAKAPASSGLRQGEQFLSYAALVERIARLAAGFADRGIGRGDVVALLIPNSPEIFVVAHALFAIGAIAMPLGTTATRAELASLAAKSGLAAIVAAPAHKTAAESLIADVAPAAALFLTSALADLEIAVTTPLPNLSGQTTALYLSSSGSTGLPKIVPHTHAELIADGVRTSTTWDLQPEDVVLNILPSNFAVGFLLGTMNAVARGATTLYWSDSLPLALSRKKLLDAMVAHRVSFTGAVPAMYEILAAQGGAFDLSALRLAFSGGAALKRPIFEAMRARFGITLRQAYGSTEAIMVSHNTSADPDASWASVGRPAGDAEVRIAPYETELGPDVGELLVRSSSLMQGYLGEPAANAQAFDDGWFRTGDLASLDDEGRLFIRGRSKLLIEVSGYKIDPIEVEETLAAHPLVEDAAVIGVPDTRSGNRLRAYVVRTADVSEDELIRHARGKLSVQKVPAEIAFLEALPKSPTGKLLRGKLREL</sequence>
<evidence type="ECO:0000256" key="1">
    <source>
        <dbReference type="ARBA" id="ARBA00006432"/>
    </source>
</evidence>
<evidence type="ECO:0000313" key="5">
    <source>
        <dbReference type="EMBL" id="MBI4922647.1"/>
    </source>
</evidence>